<organism evidence="2 3">
    <name type="scientific">Leptospirillum ferrooxidans (strain C2-3)</name>
    <dbReference type="NCBI Taxonomy" id="1162668"/>
    <lineage>
        <taxon>Bacteria</taxon>
        <taxon>Pseudomonadati</taxon>
        <taxon>Nitrospirota</taxon>
        <taxon>Nitrospiria</taxon>
        <taxon>Nitrospirales</taxon>
        <taxon>Nitrospiraceae</taxon>
        <taxon>Leptospirillum</taxon>
    </lineage>
</organism>
<keyword evidence="1" id="KW-0812">Transmembrane</keyword>
<keyword evidence="1" id="KW-1133">Transmembrane helix</keyword>
<evidence type="ECO:0000313" key="3">
    <source>
        <dbReference type="Proteomes" id="UP000007382"/>
    </source>
</evidence>
<name>I0IL18_LEPFC</name>
<evidence type="ECO:0000256" key="1">
    <source>
        <dbReference type="SAM" id="Phobius"/>
    </source>
</evidence>
<dbReference type="STRING" id="1162668.LFE_0245"/>
<dbReference type="Proteomes" id="UP000007382">
    <property type="component" value="Chromosome"/>
</dbReference>
<dbReference type="PATRIC" id="fig|1162668.3.peg.283"/>
<dbReference type="HOGENOM" id="CLU_205237_0_0_0"/>
<proteinExistence type="predicted"/>
<dbReference type="AlphaFoldDB" id="I0IL18"/>
<evidence type="ECO:0000313" key="2">
    <source>
        <dbReference type="EMBL" id="BAM05967.1"/>
    </source>
</evidence>
<dbReference type="EMBL" id="AP012342">
    <property type="protein sequence ID" value="BAM05967.1"/>
    <property type="molecule type" value="Genomic_DNA"/>
</dbReference>
<dbReference type="KEGG" id="lfc:LFE_0245"/>
<dbReference type="RefSeq" id="WP_014448460.1">
    <property type="nucleotide sequence ID" value="NC_017094.1"/>
</dbReference>
<keyword evidence="1" id="KW-0472">Membrane</keyword>
<dbReference type="OrthoDB" id="9864505at2"/>
<sequence length="62" mass="7230">MIDFDPRDPNQTTKKDRSLFWMLLPIAVIFLLIMGTNLWHLAHQDFVGFATQHKEIPAGQKH</sequence>
<gene>
    <name evidence="2" type="ordered locus">LFE_0245</name>
</gene>
<reference evidence="3" key="2">
    <citation type="submission" date="2012-03" db="EMBL/GenBank/DDBJ databases">
        <title>The complete genome sequence of the pioneer microbe on fresh volcanic deposit, Leptospirillum ferrooxidans strain C2-3.</title>
        <authorList>
            <person name="Fujimura R."/>
            <person name="Sato Y."/>
            <person name="Nishizawa T."/>
            <person name="Nanba K."/>
            <person name="Oshima K."/>
            <person name="Hattori M."/>
            <person name="Kamijo T."/>
            <person name="Ohta H."/>
        </authorList>
    </citation>
    <scope>NUCLEOTIDE SEQUENCE [LARGE SCALE GENOMIC DNA]</scope>
    <source>
        <strain evidence="3">C2-3</strain>
    </source>
</reference>
<protein>
    <submittedName>
        <fullName evidence="2">Uncharacterized protein</fullName>
    </submittedName>
</protein>
<feature type="transmembrane region" description="Helical" evidence="1">
    <location>
        <begin position="20"/>
        <end position="39"/>
    </location>
</feature>
<reference evidence="2 3" key="1">
    <citation type="journal article" date="2012" name="J. Bacteriol.">
        <title>Complete Genome Sequence of Leptospirillum ferrooxidans Strain C2-3, Isolated from a Fresh Volcanic Ash Deposit on the Island of Miyake, Japan.</title>
        <authorList>
            <person name="Fujimura R."/>
            <person name="Sato Y."/>
            <person name="Nishizawa T."/>
            <person name="Oshima K."/>
            <person name="Kim S.-W."/>
            <person name="Hattori M."/>
            <person name="Kamijo T."/>
            <person name="Ohta H."/>
        </authorList>
    </citation>
    <scope>NUCLEOTIDE SEQUENCE [LARGE SCALE GENOMIC DNA]</scope>
    <source>
        <strain evidence="2 3">C2-3</strain>
    </source>
</reference>
<accession>I0IL18</accession>
<keyword evidence="3" id="KW-1185">Reference proteome</keyword>